<keyword evidence="2" id="KW-1185">Reference proteome</keyword>
<protein>
    <submittedName>
        <fullName evidence="1">Uncharacterized protein</fullName>
    </submittedName>
</protein>
<feature type="non-terminal residue" evidence="1">
    <location>
        <position position="1"/>
    </location>
</feature>
<dbReference type="AlphaFoldDB" id="A0A369PNI0"/>
<name>A0A369PNI0_9SPHI</name>
<organism evidence="1 2">
    <name type="scientific">Pedobacter chinensis</name>
    <dbReference type="NCBI Taxonomy" id="2282421"/>
    <lineage>
        <taxon>Bacteria</taxon>
        <taxon>Pseudomonadati</taxon>
        <taxon>Bacteroidota</taxon>
        <taxon>Sphingobacteriia</taxon>
        <taxon>Sphingobacteriales</taxon>
        <taxon>Sphingobacteriaceae</taxon>
        <taxon>Pedobacter</taxon>
    </lineage>
</organism>
<comment type="caution">
    <text evidence="1">The sequence shown here is derived from an EMBL/GenBank/DDBJ whole genome shotgun (WGS) entry which is preliminary data.</text>
</comment>
<reference evidence="1 2" key="1">
    <citation type="submission" date="2018-07" db="EMBL/GenBank/DDBJ databases">
        <title>Pedobacter sp. nov., isolated from soil.</title>
        <authorList>
            <person name="Zhou L.Y."/>
            <person name="Du Z.J."/>
        </authorList>
    </citation>
    <scope>NUCLEOTIDE SEQUENCE [LARGE SCALE GENOMIC DNA]</scope>
    <source>
        <strain evidence="1 2">JDX94</strain>
    </source>
</reference>
<dbReference type="EMBL" id="QPKV01000017">
    <property type="protein sequence ID" value="RDC54161.1"/>
    <property type="molecule type" value="Genomic_DNA"/>
</dbReference>
<accession>A0A369PNI0</accession>
<proteinExistence type="predicted"/>
<evidence type="ECO:0000313" key="2">
    <source>
        <dbReference type="Proteomes" id="UP000253961"/>
    </source>
</evidence>
<evidence type="ECO:0000313" key="1">
    <source>
        <dbReference type="EMBL" id="RDC54161.1"/>
    </source>
</evidence>
<sequence>GGGQALIFGYLFIKKKVGALPAARKLKKLIGKTDCFVVLSCNDDGMATKPPLPTHYPSHPLLKQGGEFPSWRISKSPYPPIGTFPLEGKGLVKGLVAKFALNPLATAKQRKL</sequence>
<dbReference type="Proteomes" id="UP000253961">
    <property type="component" value="Unassembled WGS sequence"/>
</dbReference>
<dbReference type="RefSeq" id="WP_158542238.1">
    <property type="nucleotide sequence ID" value="NZ_QPKV01000017.1"/>
</dbReference>
<gene>
    <name evidence="1" type="ORF">DU508_23295</name>
</gene>